<feature type="transmembrane region" description="Helical" evidence="8">
    <location>
        <begin position="240"/>
        <end position="270"/>
    </location>
</feature>
<accession>A0A109QXQ7</accession>
<evidence type="ECO:0000256" key="4">
    <source>
        <dbReference type="ARBA" id="ARBA00022475"/>
    </source>
</evidence>
<keyword evidence="4" id="KW-1003">Cell membrane</keyword>
<feature type="transmembrane region" description="Helical" evidence="8">
    <location>
        <begin position="7"/>
        <end position="27"/>
    </location>
</feature>
<keyword evidence="6 8" id="KW-1133">Transmembrane helix</keyword>
<evidence type="ECO:0000256" key="1">
    <source>
        <dbReference type="ARBA" id="ARBA00004651"/>
    </source>
</evidence>
<evidence type="ECO:0000256" key="8">
    <source>
        <dbReference type="SAM" id="Phobius"/>
    </source>
</evidence>
<proteinExistence type="inferred from homology"/>
<evidence type="ECO:0000313" key="10">
    <source>
        <dbReference type="Proteomes" id="UP000058305"/>
    </source>
</evidence>
<feature type="transmembrane region" description="Helical" evidence="8">
    <location>
        <begin position="151"/>
        <end position="176"/>
    </location>
</feature>
<protein>
    <recommendedName>
        <fullName evidence="11">AI-2E family transporter</fullName>
    </recommendedName>
</protein>
<evidence type="ECO:0000256" key="3">
    <source>
        <dbReference type="ARBA" id="ARBA00022448"/>
    </source>
</evidence>
<comment type="subcellular location">
    <subcellularLocation>
        <location evidence="1">Cell membrane</location>
        <topology evidence="1">Multi-pass membrane protein</topology>
    </subcellularLocation>
</comment>
<feature type="transmembrane region" description="Helical" evidence="8">
    <location>
        <begin position="212"/>
        <end position="234"/>
    </location>
</feature>
<dbReference type="EMBL" id="CP014145">
    <property type="protein sequence ID" value="AMB60345.1"/>
    <property type="molecule type" value="Genomic_DNA"/>
</dbReference>
<dbReference type="GO" id="GO:0005886">
    <property type="term" value="C:plasma membrane"/>
    <property type="evidence" value="ECO:0007669"/>
    <property type="project" value="UniProtKB-SubCell"/>
</dbReference>
<dbReference type="AlphaFoldDB" id="A0A109QXQ7"/>
<evidence type="ECO:0000313" key="9">
    <source>
        <dbReference type="EMBL" id="AMB60345.1"/>
    </source>
</evidence>
<dbReference type="GO" id="GO:0055085">
    <property type="term" value="P:transmembrane transport"/>
    <property type="evidence" value="ECO:0007669"/>
    <property type="project" value="TreeGrafter"/>
</dbReference>
<dbReference type="RefSeq" id="WP_067232145.1">
    <property type="nucleotide sequence ID" value="NZ_CP014145.1"/>
</dbReference>
<evidence type="ECO:0000256" key="7">
    <source>
        <dbReference type="ARBA" id="ARBA00023136"/>
    </source>
</evidence>
<feature type="transmembrane region" description="Helical" evidence="8">
    <location>
        <begin position="310"/>
        <end position="343"/>
    </location>
</feature>
<evidence type="ECO:0000256" key="6">
    <source>
        <dbReference type="ARBA" id="ARBA00022989"/>
    </source>
</evidence>
<evidence type="ECO:0000256" key="2">
    <source>
        <dbReference type="ARBA" id="ARBA00009773"/>
    </source>
</evidence>
<feature type="transmembrane region" description="Helical" evidence="8">
    <location>
        <begin position="66"/>
        <end position="87"/>
    </location>
</feature>
<dbReference type="OrthoDB" id="4016357at2"/>
<keyword evidence="10" id="KW-1185">Reference proteome</keyword>
<reference evidence="9 10" key="1">
    <citation type="journal article" date="2016" name="J. Biotechnol.">
        <title>First complete genome sequence of a species in the genus Microterricola, an extremophilic cold active enzyme producing bacterial strain ERGS5:02 isolated from Sikkim Himalaya.</title>
        <authorList>
            <person name="Himanshu"/>
            <person name="Swarnkar M.K."/>
            <person name="Singh D."/>
            <person name="Kumar R."/>
        </authorList>
    </citation>
    <scope>NUCLEOTIDE SEQUENCE [LARGE SCALE GENOMIC DNA]</scope>
    <source>
        <strain evidence="9 10">ERGS5:02</strain>
    </source>
</reference>
<name>A0A109QXQ7_9MICO</name>
<feature type="transmembrane region" description="Helical" evidence="8">
    <location>
        <begin position="33"/>
        <end position="54"/>
    </location>
</feature>
<dbReference type="PANTHER" id="PTHR21716:SF53">
    <property type="entry name" value="PERMEASE PERM-RELATED"/>
    <property type="match status" value="1"/>
</dbReference>
<dbReference type="KEGG" id="mvd:AWU67_04310"/>
<evidence type="ECO:0008006" key="11">
    <source>
        <dbReference type="Google" id="ProtNLM"/>
    </source>
</evidence>
<dbReference type="InterPro" id="IPR002549">
    <property type="entry name" value="AI-2E-like"/>
</dbReference>
<dbReference type="Pfam" id="PF01594">
    <property type="entry name" value="AI-2E_transport"/>
    <property type="match status" value="1"/>
</dbReference>
<comment type="similarity">
    <text evidence="2">Belongs to the autoinducer-2 exporter (AI-2E) (TC 2.A.86) family.</text>
</comment>
<dbReference type="PANTHER" id="PTHR21716">
    <property type="entry name" value="TRANSMEMBRANE PROTEIN"/>
    <property type="match status" value="1"/>
</dbReference>
<keyword evidence="5 8" id="KW-0812">Transmembrane</keyword>
<evidence type="ECO:0000256" key="5">
    <source>
        <dbReference type="ARBA" id="ARBA00022692"/>
    </source>
</evidence>
<sequence length="354" mass="37292">MKIQNAFRLGLVATLGVGLGILILTSIASLSTILTYIGAALFLSLGLDPAIAFLERHRFPRWAAILTVLGAVVAALTGVVFAVIPIISQQIDQLIRFVPELTRRFVSGEVVTALKDTFPNLQVEEIVAAVTKAINDFVTNPDQLAGVFGGVLQFAAVLASGLFGFAIVLILTLYFAGSLPSMKRGLYQLVPASKRERFTDLSEQITQSVGRYVVGQVTLALVNGALSFIFLSIIQAPFPAVLALLAFTFSLVPLVGTITGSVIIVLVCLIPGLGSPLTALVAAIYYIVYMQVEAYVLSPRIMNKAVAVPASVVVIAALAGGSLLGLLGALIAIPTAAAILLIIKQVVIPRQNTL</sequence>
<reference evidence="10" key="2">
    <citation type="submission" date="2016-01" db="EMBL/GenBank/DDBJ databases">
        <title>First complete genome sequence of a species in the genus Microterricola, an extremophilic cold active enzyme producing strain ERGS5:02 isolated from Sikkim Himalaya.</title>
        <authorList>
            <person name="Kumar R."/>
            <person name="Singh D."/>
            <person name="Swarnkar M.K."/>
        </authorList>
    </citation>
    <scope>NUCLEOTIDE SEQUENCE [LARGE SCALE GENOMIC DNA]</scope>
    <source>
        <strain evidence="10">ERGS5:02</strain>
    </source>
</reference>
<organism evidence="9 10">
    <name type="scientific">Microterricola viridarii</name>
    <dbReference type="NCBI Taxonomy" id="412690"/>
    <lineage>
        <taxon>Bacteria</taxon>
        <taxon>Bacillati</taxon>
        <taxon>Actinomycetota</taxon>
        <taxon>Actinomycetes</taxon>
        <taxon>Micrococcales</taxon>
        <taxon>Microbacteriaceae</taxon>
        <taxon>Microterricola</taxon>
    </lineage>
</organism>
<keyword evidence="7 8" id="KW-0472">Membrane</keyword>
<dbReference type="Proteomes" id="UP000058305">
    <property type="component" value="Chromosome"/>
</dbReference>
<gene>
    <name evidence="9" type="ORF">AWU67_04310</name>
</gene>
<feature type="transmembrane region" description="Helical" evidence="8">
    <location>
        <begin position="277"/>
        <end position="298"/>
    </location>
</feature>
<keyword evidence="3" id="KW-0813">Transport</keyword>